<keyword evidence="1" id="KW-0812">Transmembrane</keyword>
<keyword evidence="1" id="KW-1133">Transmembrane helix</keyword>
<feature type="transmembrane region" description="Helical" evidence="1">
    <location>
        <begin position="126"/>
        <end position="156"/>
    </location>
</feature>
<gene>
    <name evidence="2" type="ORF">ENS59_00475</name>
</gene>
<keyword evidence="1" id="KW-0472">Membrane</keyword>
<reference evidence="2" key="1">
    <citation type="journal article" date="2020" name="mSystems">
        <title>Genome- and Community-Level Interaction Insights into Carbon Utilization and Element Cycling Functions of Hydrothermarchaeota in Hydrothermal Sediment.</title>
        <authorList>
            <person name="Zhou Z."/>
            <person name="Liu Y."/>
            <person name="Xu W."/>
            <person name="Pan J."/>
            <person name="Luo Z.H."/>
            <person name="Li M."/>
        </authorList>
    </citation>
    <scope>NUCLEOTIDE SEQUENCE [LARGE SCALE GENOMIC DNA]</scope>
    <source>
        <strain evidence="2">SpSt-503</strain>
    </source>
</reference>
<accession>A0A7C3E301</accession>
<feature type="transmembrane region" description="Helical" evidence="1">
    <location>
        <begin position="32"/>
        <end position="56"/>
    </location>
</feature>
<dbReference type="PANTHER" id="PTHR36007:SF2">
    <property type="entry name" value="TRANSPORT PROTEIN-RELATED"/>
    <property type="match status" value="1"/>
</dbReference>
<evidence type="ECO:0000256" key="1">
    <source>
        <dbReference type="SAM" id="Phobius"/>
    </source>
</evidence>
<feature type="transmembrane region" description="Helical" evidence="1">
    <location>
        <begin position="91"/>
        <end position="120"/>
    </location>
</feature>
<dbReference type="Pfam" id="PF06695">
    <property type="entry name" value="Sm_multidrug_ex"/>
    <property type="match status" value="1"/>
</dbReference>
<dbReference type="AlphaFoldDB" id="A0A7C3E301"/>
<organism evidence="2">
    <name type="scientific">Gracilinema caldarium</name>
    <dbReference type="NCBI Taxonomy" id="215591"/>
    <lineage>
        <taxon>Bacteria</taxon>
        <taxon>Pseudomonadati</taxon>
        <taxon>Spirochaetota</taxon>
        <taxon>Spirochaetia</taxon>
        <taxon>Spirochaetales</taxon>
        <taxon>Breznakiellaceae</taxon>
        <taxon>Gracilinema</taxon>
    </lineage>
</organism>
<dbReference type="EMBL" id="DSVL01000013">
    <property type="protein sequence ID" value="HFH27977.1"/>
    <property type="molecule type" value="Genomic_DNA"/>
</dbReference>
<proteinExistence type="predicted"/>
<comment type="caution">
    <text evidence="2">The sequence shown here is derived from an EMBL/GenBank/DDBJ whole genome shotgun (WGS) entry which is preliminary data.</text>
</comment>
<dbReference type="PANTHER" id="PTHR36007">
    <property type="entry name" value="TRANSPORT PROTEIN-RELATED"/>
    <property type="match status" value="1"/>
</dbReference>
<sequence>MNLNTLFWTAFFAFLPISELRGAIPFALSQGMPWYGALLYSSFINALVAPVCWIFLSTVHRLLYRWGWYKKTFDAFVERARGKVHEKVEAWGWLGIAAFVAIPLPVTGAWTGTLGAWILGLDKKKTLLAVIIGVALAGCIVTAVAMLGISAFAIFVKKI</sequence>
<evidence type="ECO:0000313" key="2">
    <source>
        <dbReference type="EMBL" id="HFH27977.1"/>
    </source>
</evidence>
<name>A0A7C3E301_9SPIR</name>
<protein>
    <submittedName>
        <fullName evidence="2">Ligand-binding protein SH3</fullName>
    </submittedName>
</protein>
<dbReference type="InterPro" id="IPR009577">
    <property type="entry name" value="Sm_multidrug_ex"/>
</dbReference>